<protein>
    <submittedName>
        <fullName evidence="1">Uncharacterized protein</fullName>
    </submittedName>
</protein>
<sequence>MLITDISQQNGILQVLQVSGSNALCEMDPTSNSIDNGSIVVIFAHHLNNWLPRSFCAVCSIHDGEWADNYYAACSIHDREWADNDYAACSIPNPYPTSVFFGEQIRPGQHPQVHDSQ</sequence>
<organism evidence="1 2">
    <name type="scientific">Venturia nashicola</name>
    <dbReference type="NCBI Taxonomy" id="86259"/>
    <lineage>
        <taxon>Eukaryota</taxon>
        <taxon>Fungi</taxon>
        <taxon>Dikarya</taxon>
        <taxon>Ascomycota</taxon>
        <taxon>Pezizomycotina</taxon>
        <taxon>Dothideomycetes</taxon>
        <taxon>Pleosporomycetidae</taxon>
        <taxon>Venturiales</taxon>
        <taxon>Venturiaceae</taxon>
        <taxon>Venturia</taxon>
    </lineage>
</organism>
<gene>
    <name evidence="1" type="ORF">E6O75_ATG08833</name>
</gene>
<reference evidence="1 2" key="1">
    <citation type="submission" date="2019-04" db="EMBL/GenBank/DDBJ databases">
        <title>High contiguity whole genome sequence and gene annotation resource for two Venturia nashicola isolates.</title>
        <authorList>
            <person name="Prokchorchik M."/>
            <person name="Won K."/>
            <person name="Lee Y."/>
            <person name="Choi E.D."/>
            <person name="Segonzac C."/>
            <person name="Sohn K.H."/>
        </authorList>
    </citation>
    <scope>NUCLEOTIDE SEQUENCE [LARGE SCALE GENOMIC DNA]</scope>
    <source>
        <strain evidence="1 2">PRI2</strain>
    </source>
</reference>
<keyword evidence="2" id="KW-1185">Reference proteome</keyword>
<comment type="caution">
    <text evidence="1">The sequence shown here is derived from an EMBL/GenBank/DDBJ whole genome shotgun (WGS) entry which is preliminary data.</text>
</comment>
<dbReference type="Proteomes" id="UP000298493">
    <property type="component" value="Unassembled WGS sequence"/>
</dbReference>
<evidence type="ECO:0000313" key="1">
    <source>
        <dbReference type="EMBL" id="TID14687.1"/>
    </source>
</evidence>
<evidence type="ECO:0000313" key="2">
    <source>
        <dbReference type="Proteomes" id="UP000298493"/>
    </source>
</evidence>
<dbReference type="EMBL" id="SNSC02000022">
    <property type="protein sequence ID" value="TID14687.1"/>
    <property type="molecule type" value="Genomic_DNA"/>
</dbReference>
<accession>A0A4Z1NH85</accession>
<dbReference type="AlphaFoldDB" id="A0A4Z1NH85"/>
<proteinExistence type="predicted"/>
<name>A0A4Z1NH85_9PEZI</name>